<dbReference type="SMART" id="SM00382">
    <property type="entry name" value="AAA"/>
    <property type="match status" value="1"/>
</dbReference>
<dbReference type="RefSeq" id="WP_048704386.1">
    <property type="nucleotide sequence ID" value="NZ_CP012034.1"/>
</dbReference>
<evidence type="ECO:0000313" key="4">
    <source>
        <dbReference type="EMBL" id="AKP67219.1"/>
    </source>
</evidence>
<dbReference type="PANTHER" id="PTHR43158">
    <property type="entry name" value="SKFA PEPTIDE EXPORT ATP-BINDING PROTEIN SKFE"/>
    <property type="match status" value="1"/>
</dbReference>
<dbReference type="OrthoDB" id="9804819at2"/>
<dbReference type="PROSITE" id="PS50893">
    <property type="entry name" value="ABC_TRANSPORTER_2"/>
    <property type="match status" value="1"/>
</dbReference>
<name>A0A0H4QFM9_9LACO</name>
<gene>
    <name evidence="4" type="ORF">ABM34_06495</name>
</gene>
<accession>A0A0H4QFM9</accession>
<dbReference type="Gene3D" id="3.40.50.300">
    <property type="entry name" value="P-loop containing nucleotide triphosphate hydrolases"/>
    <property type="match status" value="1"/>
</dbReference>
<dbReference type="STRING" id="1007676.ABM34_06495"/>
<reference evidence="5" key="1">
    <citation type="submission" date="2015-07" db="EMBL/GenBank/DDBJ databases">
        <title>Lactobacillus ginsenosidimutans/EMML 3141/ whole genome sequencing.</title>
        <authorList>
            <person name="Kim M.K."/>
            <person name="Im W.-T."/>
            <person name="Srinivasan S."/>
            <person name="Lee J.-J."/>
        </authorList>
    </citation>
    <scope>NUCLEOTIDE SEQUENCE [LARGE SCALE GENOMIC DNA]</scope>
    <source>
        <strain evidence="5">EMML 3041</strain>
    </source>
</reference>
<evidence type="ECO:0000256" key="2">
    <source>
        <dbReference type="ARBA" id="ARBA00022840"/>
    </source>
</evidence>
<dbReference type="PANTHER" id="PTHR43158:SF1">
    <property type="entry name" value="ABC TRANSPORTER, ATP-BINDING PROTEIN"/>
    <property type="match status" value="1"/>
</dbReference>
<dbReference type="InterPro" id="IPR027417">
    <property type="entry name" value="P-loop_NTPase"/>
</dbReference>
<dbReference type="GO" id="GO:0016887">
    <property type="term" value="F:ATP hydrolysis activity"/>
    <property type="evidence" value="ECO:0007669"/>
    <property type="project" value="InterPro"/>
</dbReference>
<dbReference type="Pfam" id="PF00005">
    <property type="entry name" value="ABC_tran"/>
    <property type="match status" value="1"/>
</dbReference>
<dbReference type="Proteomes" id="UP000036106">
    <property type="component" value="Chromosome"/>
</dbReference>
<dbReference type="SUPFAM" id="SSF52540">
    <property type="entry name" value="P-loop containing nucleoside triphosphate hydrolases"/>
    <property type="match status" value="1"/>
</dbReference>
<proteinExistence type="predicted"/>
<evidence type="ECO:0000313" key="5">
    <source>
        <dbReference type="Proteomes" id="UP000036106"/>
    </source>
</evidence>
<sequence>MSEILKIKDLNYSHRLKRILENVNLTLQSGKIIGLLGENGAGKTTLMRLITGVAQGKGIIEVNGVTKVAERKSKVSYMDHLGAFPLSTRLEKIVKFYATVYEDFDSKRFDELAEFLNIERSLKLSALSKGNKEKFVIALTLSRQCDLYLLDEPFDGIDSMSRKDIINSIIKWKPENSTIVISDHYVSEIAPLLDEIVVIKDETINCQIAADKIREDKGMEIEDFYESLYRGGKNND</sequence>
<dbReference type="KEGG" id="lgn:ABM34_06495"/>
<feature type="domain" description="ABC transporter" evidence="3">
    <location>
        <begin position="5"/>
        <end position="226"/>
    </location>
</feature>
<keyword evidence="2 4" id="KW-0067">ATP-binding</keyword>
<keyword evidence="1" id="KW-0547">Nucleotide-binding</keyword>
<protein>
    <submittedName>
        <fullName evidence="4">ABC transporter ATP-binding protein</fullName>
    </submittedName>
</protein>
<dbReference type="InterPro" id="IPR003593">
    <property type="entry name" value="AAA+_ATPase"/>
</dbReference>
<dbReference type="PATRIC" id="fig|1007676.4.peg.1291"/>
<dbReference type="GO" id="GO:0005524">
    <property type="term" value="F:ATP binding"/>
    <property type="evidence" value="ECO:0007669"/>
    <property type="project" value="UniProtKB-KW"/>
</dbReference>
<dbReference type="AlphaFoldDB" id="A0A0H4QFM9"/>
<dbReference type="InterPro" id="IPR003439">
    <property type="entry name" value="ABC_transporter-like_ATP-bd"/>
</dbReference>
<dbReference type="EMBL" id="CP012034">
    <property type="protein sequence ID" value="AKP67219.1"/>
    <property type="molecule type" value="Genomic_DNA"/>
</dbReference>
<keyword evidence="5" id="KW-1185">Reference proteome</keyword>
<organism evidence="4 5">
    <name type="scientific">Companilactobacillus ginsenosidimutans</name>
    <dbReference type="NCBI Taxonomy" id="1007676"/>
    <lineage>
        <taxon>Bacteria</taxon>
        <taxon>Bacillati</taxon>
        <taxon>Bacillota</taxon>
        <taxon>Bacilli</taxon>
        <taxon>Lactobacillales</taxon>
        <taxon>Lactobacillaceae</taxon>
        <taxon>Companilactobacillus</taxon>
    </lineage>
</organism>
<evidence type="ECO:0000256" key="1">
    <source>
        <dbReference type="ARBA" id="ARBA00022741"/>
    </source>
</evidence>
<evidence type="ECO:0000259" key="3">
    <source>
        <dbReference type="PROSITE" id="PS50893"/>
    </source>
</evidence>